<dbReference type="SUPFAM" id="SSF50494">
    <property type="entry name" value="Trypsin-like serine proteases"/>
    <property type="match status" value="1"/>
</dbReference>
<keyword evidence="2" id="KW-1015">Disulfide bond</keyword>
<evidence type="ECO:0000313" key="5">
    <source>
        <dbReference type="Proteomes" id="UP001374803"/>
    </source>
</evidence>
<dbReference type="PANTHER" id="PTHR24276">
    <property type="entry name" value="POLYSERASE-RELATED"/>
    <property type="match status" value="1"/>
</dbReference>
<reference evidence="4" key="1">
    <citation type="submission" date="2021-12" db="EMBL/GenBank/DDBJ databases">
        <title>Discovery of the Pendulisporaceae a myxobacterial family with distinct sporulation behavior and unique specialized metabolism.</title>
        <authorList>
            <person name="Garcia R."/>
            <person name="Popoff A."/>
            <person name="Bader C.D."/>
            <person name="Loehr J."/>
            <person name="Walesch S."/>
            <person name="Walt C."/>
            <person name="Boldt J."/>
            <person name="Bunk B."/>
            <person name="Haeckl F.J.F.P.J."/>
            <person name="Gunesch A.P."/>
            <person name="Birkelbach J."/>
            <person name="Nuebel U."/>
            <person name="Pietschmann T."/>
            <person name="Bach T."/>
            <person name="Mueller R."/>
        </authorList>
    </citation>
    <scope>NUCLEOTIDE SEQUENCE</scope>
    <source>
        <strain evidence="4">MSr11367</strain>
    </source>
</reference>
<dbReference type="InterPro" id="IPR050430">
    <property type="entry name" value="Peptidase_S1"/>
</dbReference>
<dbReference type="PRINTS" id="PR00722">
    <property type="entry name" value="CHYMOTRYPSIN"/>
</dbReference>
<evidence type="ECO:0000313" key="4">
    <source>
        <dbReference type="EMBL" id="WXB06862.1"/>
    </source>
</evidence>
<accession>A0ABZ2L7F9</accession>
<evidence type="ECO:0000256" key="1">
    <source>
        <dbReference type="ARBA" id="ARBA00007664"/>
    </source>
</evidence>
<dbReference type="SMART" id="SM00020">
    <property type="entry name" value="Tryp_SPc"/>
    <property type="match status" value="1"/>
</dbReference>
<dbReference type="Gene3D" id="2.40.10.10">
    <property type="entry name" value="Trypsin-like serine proteases"/>
    <property type="match status" value="1"/>
</dbReference>
<dbReference type="InterPro" id="IPR001314">
    <property type="entry name" value="Peptidase_S1A"/>
</dbReference>
<dbReference type="InterPro" id="IPR009003">
    <property type="entry name" value="Peptidase_S1_PA"/>
</dbReference>
<dbReference type="PANTHER" id="PTHR24276:SF98">
    <property type="entry name" value="FI18310P1-RELATED"/>
    <property type="match status" value="1"/>
</dbReference>
<evidence type="ECO:0000259" key="3">
    <source>
        <dbReference type="PROSITE" id="PS50240"/>
    </source>
</evidence>
<name>A0ABZ2L7F9_9BACT</name>
<protein>
    <submittedName>
        <fullName evidence="4">S1 family peptidase</fullName>
    </submittedName>
</protein>
<evidence type="ECO:0000256" key="2">
    <source>
        <dbReference type="ARBA" id="ARBA00023157"/>
    </source>
</evidence>
<dbReference type="RefSeq" id="WP_394836519.1">
    <property type="nucleotide sequence ID" value="NZ_CP089929.1"/>
</dbReference>
<gene>
    <name evidence="4" type="ORF">LVJ94_06390</name>
</gene>
<comment type="similarity">
    <text evidence="1">Belongs to the peptidase S1 family.</text>
</comment>
<organism evidence="4 5">
    <name type="scientific">Pendulispora rubella</name>
    <dbReference type="NCBI Taxonomy" id="2741070"/>
    <lineage>
        <taxon>Bacteria</taxon>
        <taxon>Pseudomonadati</taxon>
        <taxon>Myxococcota</taxon>
        <taxon>Myxococcia</taxon>
        <taxon>Myxococcales</taxon>
        <taxon>Sorangiineae</taxon>
        <taxon>Pendulisporaceae</taxon>
        <taxon>Pendulispora</taxon>
    </lineage>
</organism>
<feature type="domain" description="Peptidase S1" evidence="3">
    <location>
        <begin position="25"/>
        <end position="277"/>
    </location>
</feature>
<dbReference type="InterPro" id="IPR043504">
    <property type="entry name" value="Peptidase_S1_PA_chymotrypsin"/>
</dbReference>
<keyword evidence="5" id="KW-1185">Reference proteome</keyword>
<dbReference type="EMBL" id="CP089983">
    <property type="protein sequence ID" value="WXB06862.1"/>
    <property type="molecule type" value="Genomic_DNA"/>
</dbReference>
<dbReference type="Proteomes" id="UP001374803">
    <property type="component" value="Chromosome"/>
</dbReference>
<dbReference type="InterPro" id="IPR001254">
    <property type="entry name" value="Trypsin_dom"/>
</dbReference>
<dbReference type="Pfam" id="PF00089">
    <property type="entry name" value="Trypsin"/>
    <property type="match status" value="2"/>
</dbReference>
<proteinExistence type="inferred from homology"/>
<sequence length="286" mass="29837">MSILVACTSAGDAESDDTGTAVAPIIHGSNSDATEDEAVLMQVRADLGVYGCTATLLAPNLVLTARHCVTQLNDSDPTITDTCDPRLLGADFPAGNMSFFVGPRRPGIFARPAAKGKQIFHDKSTEGLCGHDLALVLLDRDIPNAKLASVRLTDSTHAGEKITAVGWGMTERTDSPDVRQHRTGIEVVSVQPGSTPERGTAADFQVGESTCHGDSGGPALSETTHAVIGVVSRGDNGSPDQEHAVLHCIDNAGGGGKTWGVYTKTSPFKDVILRAARASGHDVKSE</sequence>
<dbReference type="PROSITE" id="PS50240">
    <property type="entry name" value="TRYPSIN_DOM"/>
    <property type="match status" value="1"/>
</dbReference>